<gene>
    <name evidence="1" type="ORF">SSIM_12005</name>
</gene>
<keyword evidence="2" id="KW-1185">Reference proteome</keyword>
<comment type="caution">
    <text evidence="1">The sequence shown here is derived from an EMBL/GenBank/DDBJ whole genome shotgun (WGS) entry which is preliminary data.</text>
</comment>
<evidence type="ECO:0000313" key="1">
    <source>
        <dbReference type="EMBL" id="ERS92454.1"/>
    </source>
</evidence>
<proteinExistence type="predicted"/>
<protein>
    <submittedName>
        <fullName evidence="1">Uncharacterized protein</fullName>
    </submittedName>
</protein>
<sequence length="245" mass="28674">MVHIAIKSNSINKYTKNYYYYVDFIVQFIRDKKFNASRQYHSLKQNFSSSEEAVEGLLEVVDEKYPHICHHLNDFRRFVQLIDDLNENSISYSELYSDYCALVKEKGMEALDELIEQEQNSDTGACISIDLIEVISDFNDDLGLTGVNSEVYKEGDSIFSVIEAPNHTTLSIELDIEELEDEKSGLRFHIFNEYEKHINEFDVDEYFNEIWSQAFGENNQFTPSHFLKILEEDKAYFEKSVARPF</sequence>
<organism evidence="1 2">
    <name type="scientific">Staphylococcus simulans UMC-CNS-990</name>
    <dbReference type="NCBI Taxonomy" id="1405498"/>
    <lineage>
        <taxon>Bacteria</taxon>
        <taxon>Bacillati</taxon>
        <taxon>Bacillota</taxon>
        <taxon>Bacilli</taxon>
        <taxon>Bacillales</taxon>
        <taxon>Staphylococcaceae</taxon>
        <taxon>Staphylococcus</taxon>
    </lineage>
</organism>
<dbReference type="RefSeq" id="WP_023016166.1">
    <property type="nucleotide sequence ID" value="NZ_AXDY01000014.1"/>
</dbReference>
<accession>A0ABN0PA98</accession>
<dbReference type="EMBL" id="AXDY01000014">
    <property type="protein sequence ID" value="ERS92454.1"/>
    <property type="molecule type" value="Genomic_DNA"/>
</dbReference>
<reference evidence="1 2" key="1">
    <citation type="journal article" date="2013" name="Genome Announc.">
        <title>Draft Genome Sequence of Staphylococcus simulans UMC-CNS-990, Isolated from a Case of Chronic Bovine Mastitis.</title>
        <authorList>
            <person name="Calcutt M.J."/>
            <person name="Foecking M.F."/>
            <person name="Hsieh H.Y."/>
            <person name="Perry J."/>
            <person name="Stewart G.C."/>
            <person name="Middleton J.R."/>
        </authorList>
    </citation>
    <scope>NUCLEOTIDE SEQUENCE [LARGE SCALE GENOMIC DNA]</scope>
    <source>
        <strain evidence="1 2">UMC-CNS-990</strain>
    </source>
</reference>
<dbReference type="Proteomes" id="UP000017131">
    <property type="component" value="Unassembled WGS sequence"/>
</dbReference>
<name>A0ABN0PA98_STASI</name>
<evidence type="ECO:0000313" key="2">
    <source>
        <dbReference type="Proteomes" id="UP000017131"/>
    </source>
</evidence>